<dbReference type="Proteomes" id="UP000054217">
    <property type="component" value="Unassembled WGS sequence"/>
</dbReference>
<proteinExistence type="predicted"/>
<reference evidence="1 2" key="1">
    <citation type="submission" date="2014-04" db="EMBL/GenBank/DDBJ databases">
        <authorList>
            <consortium name="DOE Joint Genome Institute"/>
            <person name="Kuo A."/>
            <person name="Kohler A."/>
            <person name="Costa M.D."/>
            <person name="Nagy L.G."/>
            <person name="Floudas D."/>
            <person name="Copeland A."/>
            <person name="Barry K.W."/>
            <person name="Cichocki N."/>
            <person name="Veneault-Fourrey C."/>
            <person name="LaButti K."/>
            <person name="Lindquist E.A."/>
            <person name="Lipzen A."/>
            <person name="Lundell T."/>
            <person name="Morin E."/>
            <person name="Murat C."/>
            <person name="Sun H."/>
            <person name="Tunlid A."/>
            <person name="Henrissat B."/>
            <person name="Grigoriev I.V."/>
            <person name="Hibbett D.S."/>
            <person name="Martin F."/>
            <person name="Nordberg H.P."/>
            <person name="Cantor M.N."/>
            <person name="Hua S.X."/>
        </authorList>
    </citation>
    <scope>NUCLEOTIDE SEQUENCE [LARGE SCALE GENOMIC DNA]</scope>
    <source>
        <strain evidence="1 2">Marx 270</strain>
    </source>
</reference>
<dbReference type="InParanoid" id="A0A0C3N8J7"/>
<name>A0A0C3N8J7_PISTI</name>
<dbReference type="AlphaFoldDB" id="A0A0C3N8J7"/>
<keyword evidence="2" id="KW-1185">Reference proteome</keyword>
<evidence type="ECO:0000313" key="1">
    <source>
        <dbReference type="EMBL" id="KIN97369.1"/>
    </source>
</evidence>
<dbReference type="HOGENOM" id="CLU_2441783_0_0_1"/>
<sequence length="90" mass="10127">MKFIFASARANIHLLSESGLSAHQISSTTEHPYCHDRAFIISPYTLRTLLRRLFTHSAPTLPNICCLRTISAPTAVRLVLLSYRTEQSVL</sequence>
<protein>
    <submittedName>
        <fullName evidence="1">Uncharacterized protein</fullName>
    </submittedName>
</protein>
<reference evidence="2" key="2">
    <citation type="submission" date="2015-01" db="EMBL/GenBank/DDBJ databases">
        <title>Evolutionary Origins and Diversification of the Mycorrhizal Mutualists.</title>
        <authorList>
            <consortium name="DOE Joint Genome Institute"/>
            <consortium name="Mycorrhizal Genomics Consortium"/>
            <person name="Kohler A."/>
            <person name="Kuo A."/>
            <person name="Nagy L.G."/>
            <person name="Floudas D."/>
            <person name="Copeland A."/>
            <person name="Barry K.W."/>
            <person name="Cichocki N."/>
            <person name="Veneault-Fourrey C."/>
            <person name="LaButti K."/>
            <person name="Lindquist E.A."/>
            <person name="Lipzen A."/>
            <person name="Lundell T."/>
            <person name="Morin E."/>
            <person name="Murat C."/>
            <person name="Riley R."/>
            <person name="Ohm R."/>
            <person name="Sun H."/>
            <person name="Tunlid A."/>
            <person name="Henrissat B."/>
            <person name="Grigoriev I.V."/>
            <person name="Hibbett D.S."/>
            <person name="Martin F."/>
        </authorList>
    </citation>
    <scope>NUCLEOTIDE SEQUENCE [LARGE SCALE GENOMIC DNA]</scope>
    <source>
        <strain evidence="2">Marx 270</strain>
    </source>
</reference>
<accession>A0A0C3N8J7</accession>
<evidence type="ECO:0000313" key="2">
    <source>
        <dbReference type="Proteomes" id="UP000054217"/>
    </source>
</evidence>
<gene>
    <name evidence="1" type="ORF">M404DRAFT_32348</name>
</gene>
<dbReference type="EMBL" id="KN832030">
    <property type="protein sequence ID" value="KIN97369.1"/>
    <property type="molecule type" value="Genomic_DNA"/>
</dbReference>
<organism evidence="1 2">
    <name type="scientific">Pisolithus tinctorius Marx 270</name>
    <dbReference type="NCBI Taxonomy" id="870435"/>
    <lineage>
        <taxon>Eukaryota</taxon>
        <taxon>Fungi</taxon>
        <taxon>Dikarya</taxon>
        <taxon>Basidiomycota</taxon>
        <taxon>Agaricomycotina</taxon>
        <taxon>Agaricomycetes</taxon>
        <taxon>Agaricomycetidae</taxon>
        <taxon>Boletales</taxon>
        <taxon>Sclerodermatineae</taxon>
        <taxon>Pisolithaceae</taxon>
        <taxon>Pisolithus</taxon>
    </lineage>
</organism>